<evidence type="ECO:0000313" key="4">
    <source>
        <dbReference type="Proteomes" id="UP000241444"/>
    </source>
</evidence>
<keyword evidence="2" id="KW-1133">Transmembrane helix</keyword>
<proteinExistence type="predicted"/>
<evidence type="ECO:0008006" key="5">
    <source>
        <dbReference type="Google" id="ProtNLM"/>
    </source>
</evidence>
<evidence type="ECO:0000313" key="3">
    <source>
        <dbReference type="EMBL" id="PSH68633.1"/>
    </source>
</evidence>
<reference evidence="4" key="1">
    <citation type="submission" date="2017-11" db="EMBL/GenBank/DDBJ databases">
        <authorList>
            <person name="Kuznetsova I."/>
            <person name="Sazanova A."/>
            <person name="Chirak E."/>
            <person name="Safronova V."/>
            <person name="Willems A."/>
        </authorList>
    </citation>
    <scope>NUCLEOTIDE SEQUENCE [LARGE SCALE GENOMIC DNA]</scope>
    <source>
        <strain evidence="4">STM 196</strain>
    </source>
</reference>
<dbReference type="EMBL" id="PGGO01000008">
    <property type="protein sequence ID" value="PSH68633.1"/>
    <property type="molecule type" value="Genomic_DNA"/>
</dbReference>
<evidence type="ECO:0000256" key="1">
    <source>
        <dbReference type="SAM" id="Coils"/>
    </source>
</evidence>
<dbReference type="Proteomes" id="UP000241444">
    <property type="component" value="Unassembled WGS sequence"/>
</dbReference>
<evidence type="ECO:0000256" key="2">
    <source>
        <dbReference type="SAM" id="Phobius"/>
    </source>
</evidence>
<keyword evidence="2" id="KW-0472">Membrane</keyword>
<feature type="coiled-coil region" evidence="1">
    <location>
        <begin position="13"/>
        <end position="40"/>
    </location>
</feature>
<name>A0A2P7BQ79_9HYPH</name>
<dbReference type="OrthoDB" id="8084352at2"/>
<dbReference type="Pfam" id="PF07439">
    <property type="entry name" value="DUF1515"/>
    <property type="match status" value="1"/>
</dbReference>
<gene>
    <name evidence="3" type="ORF">CU102_12810</name>
</gene>
<sequence>MMDLSLNDIYKSIGALTAEVQGLRRDMEASERRAALENREADEKRAIVHKRMDDITGQVGDIKTDIATITGQVKDSKAVTDQVKQWKLMGMGALAVVGIGGTALGVSIANSFEWVARIFHK</sequence>
<dbReference type="AlphaFoldDB" id="A0A2P7BQ79"/>
<comment type="caution">
    <text evidence="3">The sequence shown here is derived from an EMBL/GenBank/DDBJ whole genome shotgun (WGS) entry which is preliminary data.</text>
</comment>
<dbReference type="RefSeq" id="WP_106711487.1">
    <property type="nucleotide sequence ID" value="NZ_PGGO01000008.1"/>
</dbReference>
<keyword evidence="1" id="KW-0175">Coiled coil</keyword>
<dbReference type="InterPro" id="IPR010889">
    <property type="entry name" value="DUF1515"/>
</dbReference>
<keyword evidence="4" id="KW-1185">Reference proteome</keyword>
<feature type="transmembrane region" description="Helical" evidence="2">
    <location>
        <begin position="92"/>
        <end position="112"/>
    </location>
</feature>
<protein>
    <recommendedName>
        <fullName evidence="5">DUF1515 domain-containing protein</fullName>
    </recommendedName>
</protein>
<keyword evidence="2" id="KW-0812">Transmembrane</keyword>
<organism evidence="3 4">
    <name type="scientific">Phyllobacterium brassicacearum</name>
    <dbReference type="NCBI Taxonomy" id="314235"/>
    <lineage>
        <taxon>Bacteria</taxon>
        <taxon>Pseudomonadati</taxon>
        <taxon>Pseudomonadota</taxon>
        <taxon>Alphaproteobacteria</taxon>
        <taxon>Hyphomicrobiales</taxon>
        <taxon>Phyllobacteriaceae</taxon>
        <taxon>Phyllobacterium</taxon>
    </lineage>
</organism>
<accession>A0A2P7BQ79</accession>